<dbReference type="Gene3D" id="3.60.110.10">
    <property type="entry name" value="Carbon-nitrogen hydrolase"/>
    <property type="match status" value="1"/>
</dbReference>
<dbReference type="FunFam" id="3.60.110.10:FF:000002">
    <property type="entry name" value="Nitrilase family member 2"/>
    <property type="match status" value="1"/>
</dbReference>
<dbReference type="Pfam" id="PF00795">
    <property type="entry name" value="CN_hydrolase"/>
    <property type="match status" value="1"/>
</dbReference>
<name>A0A8C4RL63_ERPCA</name>
<comment type="catalytic activity">
    <reaction evidence="3">
        <text>2-oxoglutaramate + H2O = 2-oxoglutarate + NH4(+)</text>
        <dbReference type="Rhea" id="RHEA:32963"/>
        <dbReference type="ChEBI" id="CHEBI:15377"/>
        <dbReference type="ChEBI" id="CHEBI:16769"/>
        <dbReference type="ChEBI" id="CHEBI:16810"/>
        <dbReference type="ChEBI" id="CHEBI:28938"/>
        <dbReference type="EC" id="3.5.1.3"/>
    </reaction>
    <physiologicalReaction direction="left-to-right" evidence="3">
        <dbReference type="Rhea" id="RHEA:32964"/>
    </physiologicalReaction>
</comment>
<evidence type="ECO:0000256" key="5">
    <source>
        <dbReference type="ARBA" id="ARBA00041576"/>
    </source>
</evidence>
<dbReference type="GeneTree" id="ENSGT00550000074838"/>
<evidence type="ECO:0000256" key="6">
    <source>
        <dbReference type="ARBA" id="ARBA00048745"/>
    </source>
</evidence>
<dbReference type="SUPFAM" id="SSF56317">
    <property type="entry name" value="Carbon-nitrogen hydrolase"/>
    <property type="match status" value="1"/>
</dbReference>
<protein>
    <recommendedName>
        <fullName evidence="4">omega-amidase</fullName>
        <ecNumber evidence="4">3.5.1.3</ecNumber>
    </recommendedName>
    <alternativeName>
        <fullName evidence="5">Nitrilase homolog 2</fullName>
    </alternativeName>
</protein>
<accession>A0A8C4RL63</accession>
<dbReference type="GO" id="GO:0006107">
    <property type="term" value="P:oxaloacetate metabolic process"/>
    <property type="evidence" value="ECO:0007669"/>
    <property type="project" value="TreeGrafter"/>
</dbReference>
<dbReference type="PROSITE" id="PS50263">
    <property type="entry name" value="CN_HYDROLASE"/>
    <property type="match status" value="1"/>
</dbReference>
<dbReference type="InterPro" id="IPR003010">
    <property type="entry name" value="C-N_Hydrolase"/>
</dbReference>
<dbReference type="Proteomes" id="UP000694620">
    <property type="component" value="Chromosome 4"/>
</dbReference>
<evidence type="ECO:0000256" key="3">
    <source>
        <dbReference type="ARBA" id="ARBA00036637"/>
    </source>
</evidence>
<dbReference type="InterPro" id="IPR036526">
    <property type="entry name" value="C-N_Hydrolase_sf"/>
</dbReference>
<dbReference type="PANTHER" id="PTHR23088">
    <property type="entry name" value="NITRILASE-RELATED"/>
    <property type="match status" value="1"/>
</dbReference>
<dbReference type="Ensembl" id="ENSECRT00000003659.1">
    <property type="protein sequence ID" value="ENSECRP00000003598.1"/>
    <property type="gene ID" value="ENSECRG00000002450.1"/>
</dbReference>
<evidence type="ECO:0000313" key="9">
    <source>
        <dbReference type="Proteomes" id="UP000694620"/>
    </source>
</evidence>
<evidence type="ECO:0000259" key="7">
    <source>
        <dbReference type="PROSITE" id="PS50263"/>
    </source>
</evidence>
<organism evidence="8 9">
    <name type="scientific">Erpetoichthys calabaricus</name>
    <name type="common">Rope fish</name>
    <name type="synonym">Calamoichthys calabaricus</name>
    <dbReference type="NCBI Taxonomy" id="27687"/>
    <lineage>
        <taxon>Eukaryota</taxon>
        <taxon>Metazoa</taxon>
        <taxon>Chordata</taxon>
        <taxon>Craniata</taxon>
        <taxon>Vertebrata</taxon>
        <taxon>Euteleostomi</taxon>
        <taxon>Actinopterygii</taxon>
        <taxon>Polypteriformes</taxon>
        <taxon>Polypteridae</taxon>
        <taxon>Erpetoichthys</taxon>
    </lineage>
</organism>
<reference evidence="8" key="2">
    <citation type="submission" date="2025-08" db="UniProtKB">
        <authorList>
            <consortium name="Ensembl"/>
        </authorList>
    </citation>
    <scope>IDENTIFICATION</scope>
</reference>
<comment type="similarity">
    <text evidence="1">Belongs to the carbon-nitrogen hydrolase superfamily. NIT1/NIT2 family.</text>
</comment>
<evidence type="ECO:0000256" key="2">
    <source>
        <dbReference type="ARBA" id="ARBA00022801"/>
    </source>
</evidence>
<reference evidence="8" key="1">
    <citation type="submission" date="2021-06" db="EMBL/GenBank/DDBJ databases">
        <authorList>
            <consortium name="Wellcome Sanger Institute Data Sharing"/>
        </authorList>
    </citation>
    <scope>NUCLEOTIDE SEQUENCE [LARGE SCALE GENOMIC DNA]</scope>
</reference>
<evidence type="ECO:0000256" key="1">
    <source>
        <dbReference type="ARBA" id="ARBA00010613"/>
    </source>
</evidence>
<evidence type="ECO:0000256" key="4">
    <source>
        <dbReference type="ARBA" id="ARBA00039118"/>
    </source>
</evidence>
<dbReference type="GO" id="GO:0006541">
    <property type="term" value="P:glutamine metabolic process"/>
    <property type="evidence" value="ECO:0007669"/>
    <property type="project" value="TreeGrafter"/>
</dbReference>
<feature type="domain" description="CN hydrolase" evidence="7">
    <location>
        <begin position="2"/>
        <end position="246"/>
    </location>
</feature>
<keyword evidence="2" id="KW-0378">Hydrolase</keyword>
<dbReference type="PANTHER" id="PTHR23088:SF30">
    <property type="entry name" value="OMEGA-AMIDASE NIT2"/>
    <property type="match status" value="1"/>
</dbReference>
<dbReference type="GO" id="GO:0005739">
    <property type="term" value="C:mitochondrion"/>
    <property type="evidence" value="ECO:0007669"/>
    <property type="project" value="TreeGrafter"/>
</dbReference>
<dbReference type="InterPro" id="IPR045254">
    <property type="entry name" value="Nit1/2_C-N_Hydrolase"/>
</dbReference>
<keyword evidence="9" id="KW-1185">Reference proteome</keyword>
<dbReference type="EC" id="3.5.1.3" evidence="4"/>
<evidence type="ECO:0000313" key="8">
    <source>
        <dbReference type="Ensembl" id="ENSECRP00000003598.1"/>
    </source>
</evidence>
<dbReference type="AlphaFoldDB" id="A0A8C4RL63"/>
<dbReference type="CDD" id="cd07572">
    <property type="entry name" value="nit"/>
    <property type="match status" value="1"/>
</dbReference>
<proteinExistence type="inferred from homology"/>
<dbReference type="GO" id="GO:0006528">
    <property type="term" value="P:asparagine metabolic process"/>
    <property type="evidence" value="ECO:0007669"/>
    <property type="project" value="TreeGrafter"/>
</dbReference>
<comment type="catalytic activity">
    <reaction evidence="6">
        <text>2-oxosuccinamate + H2O = oxaloacetate + NH4(+)</text>
        <dbReference type="Rhea" id="RHEA:59412"/>
        <dbReference type="ChEBI" id="CHEBI:15377"/>
        <dbReference type="ChEBI" id="CHEBI:16452"/>
        <dbReference type="ChEBI" id="CHEBI:28938"/>
        <dbReference type="ChEBI" id="CHEBI:57735"/>
        <dbReference type="EC" id="3.5.1.3"/>
    </reaction>
    <physiologicalReaction direction="left-to-right" evidence="6">
        <dbReference type="Rhea" id="RHEA:59413"/>
    </physiologicalReaction>
</comment>
<reference evidence="8" key="3">
    <citation type="submission" date="2025-09" db="UniProtKB">
        <authorList>
            <consortium name="Ensembl"/>
        </authorList>
    </citation>
    <scope>IDENTIFICATION</scope>
</reference>
<gene>
    <name evidence="8" type="primary">LOC114650290</name>
</gene>
<dbReference type="GO" id="GO:0050152">
    <property type="term" value="F:omega-amidase activity"/>
    <property type="evidence" value="ECO:0007669"/>
    <property type="project" value="UniProtKB-EC"/>
</dbReference>
<sequence>MPKLAIIQQLVSCVKSDNVRRAWQLVKQAVEQRPDIVVLPECFNFPCGTRLYPKNAEPVPGETSQQLSKMAKECGIYLIGGSILESDRGKLYNTCLVFSPDGKLLVKHRKIHLFDVHIPGKVNVQESKIACPGNSLSMFETPFCKIGLGLCYDLRFAELAQAYTKKGCHLLVYPSTFGMTTGPAHWDILQRGRALDNQVYVATSSLATDNDADYISWGHSAIVNPWGDVVAQAGSEETIVYADIDLQYLADIRQQIPLHSQKRHDLYGEVESTSWR</sequence>